<name>A0A8T5UZT1_9EURY</name>
<dbReference type="EMBL" id="JAIOUQ010000003">
    <property type="protein sequence ID" value="MBZ2165091.1"/>
    <property type="molecule type" value="Genomic_DNA"/>
</dbReference>
<evidence type="ECO:0000313" key="2">
    <source>
        <dbReference type="EMBL" id="MBZ2165091.1"/>
    </source>
</evidence>
<comment type="caution">
    <text evidence="2">The sequence shown here is derived from an EMBL/GenBank/DDBJ whole genome shotgun (WGS) entry which is preliminary data.</text>
</comment>
<protein>
    <submittedName>
        <fullName evidence="2">4Fe-4S binding protein</fullName>
    </submittedName>
</protein>
<evidence type="ECO:0000259" key="1">
    <source>
        <dbReference type="PROSITE" id="PS51379"/>
    </source>
</evidence>
<dbReference type="InterPro" id="IPR017896">
    <property type="entry name" value="4Fe4S_Fe-S-bd"/>
</dbReference>
<accession>A0A8T5UZT1</accession>
<dbReference type="Gene3D" id="3.30.70.20">
    <property type="match status" value="1"/>
</dbReference>
<dbReference type="Pfam" id="PF00037">
    <property type="entry name" value="Fer4"/>
    <property type="match status" value="1"/>
</dbReference>
<gene>
    <name evidence="2" type="ORF">K8N75_03410</name>
</gene>
<organism evidence="2 3">
    <name type="scientific">Methanobacterium spitsbergense</name>
    <dbReference type="NCBI Taxonomy" id="2874285"/>
    <lineage>
        <taxon>Archaea</taxon>
        <taxon>Methanobacteriati</taxon>
        <taxon>Methanobacteriota</taxon>
        <taxon>Methanomada group</taxon>
        <taxon>Methanobacteria</taxon>
        <taxon>Methanobacteriales</taxon>
        <taxon>Methanobacteriaceae</taxon>
        <taxon>Methanobacterium</taxon>
    </lineage>
</organism>
<dbReference type="GO" id="GO:0016491">
    <property type="term" value="F:oxidoreductase activity"/>
    <property type="evidence" value="ECO:0007669"/>
    <property type="project" value="UniProtKB-ARBA"/>
</dbReference>
<keyword evidence="3" id="KW-1185">Reference proteome</keyword>
<sequence>MKIVVDKDKCTGCGICKEACPKGAKIWDINEKAMATNLEYCHLCTICAGKCPEQAIQVIRDEGNEKTKND</sequence>
<feature type="domain" description="4Fe-4S ferredoxin-type" evidence="1">
    <location>
        <begin position="1"/>
        <end position="30"/>
    </location>
</feature>
<dbReference type="InterPro" id="IPR017900">
    <property type="entry name" value="4Fe4S_Fe_S_CS"/>
</dbReference>
<dbReference type="PANTHER" id="PTHR43122">
    <property type="entry name" value="FERREDOXIN SUBUNIT OF PYRUVATE:FLAVODOXIN OXIDOREDUCTASE-RELATED"/>
    <property type="match status" value="1"/>
</dbReference>
<dbReference type="SUPFAM" id="SSF54862">
    <property type="entry name" value="4Fe-4S ferredoxins"/>
    <property type="match status" value="1"/>
</dbReference>
<feature type="domain" description="4Fe-4S ferredoxin-type" evidence="1">
    <location>
        <begin position="32"/>
        <end position="61"/>
    </location>
</feature>
<reference evidence="3" key="1">
    <citation type="journal article" date="2022" name="Microbiol. Resour. Announc.">
        <title>Draft Genome Sequence of a Methanogenic Archaeon from West Spitsbergen Permafrost.</title>
        <authorList>
            <person name="Trubitsyn V."/>
            <person name="Rivkina E."/>
            <person name="Shcherbakova V."/>
        </authorList>
    </citation>
    <scope>NUCLEOTIDE SEQUENCE [LARGE SCALE GENOMIC DNA]</scope>
    <source>
        <strain evidence="3">VT</strain>
    </source>
</reference>
<dbReference type="RefSeq" id="WP_223790718.1">
    <property type="nucleotide sequence ID" value="NZ_JAIOUQ010000003.1"/>
</dbReference>
<dbReference type="PROSITE" id="PS51379">
    <property type="entry name" value="4FE4S_FER_2"/>
    <property type="match status" value="2"/>
</dbReference>
<dbReference type="AlphaFoldDB" id="A0A8T5UZT1"/>
<evidence type="ECO:0000313" key="3">
    <source>
        <dbReference type="Proteomes" id="UP000825933"/>
    </source>
</evidence>
<dbReference type="Proteomes" id="UP000825933">
    <property type="component" value="Unassembled WGS sequence"/>
</dbReference>
<proteinExistence type="predicted"/>
<dbReference type="PANTHER" id="PTHR43122:SF1">
    <property type="entry name" value="IRON-SULFUR-BINDING PROTEIN"/>
    <property type="match status" value="1"/>
</dbReference>
<dbReference type="PROSITE" id="PS00198">
    <property type="entry name" value="4FE4S_FER_1"/>
    <property type="match status" value="2"/>
</dbReference>